<protein>
    <submittedName>
        <fullName evidence="6">FAD-dependent oxidoreductase</fullName>
    </submittedName>
</protein>
<dbReference type="InterPro" id="IPR039650">
    <property type="entry name" value="HdrA-like"/>
</dbReference>
<evidence type="ECO:0000256" key="4">
    <source>
        <dbReference type="ARBA" id="ARBA00023004"/>
    </source>
</evidence>
<dbReference type="PANTHER" id="PTHR43498:SF1">
    <property type="entry name" value="COB--COM HETERODISULFIDE REDUCTASE IRON-SULFUR SUBUNIT A"/>
    <property type="match status" value="1"/>
</dbReference>
<evidence type="ECO:0000256" key="2">
    <source>
        <dbReference type="ARBA" id="ARBA00022723"/>
    </source>
</evidence>
<keyword evidence="1" id="KW-0004">4Fe-4S</keyword>
<evidence type="ECO:0000313" key="7">
    <source>
        <dbReference type="Proteomes" id="UP001225316"/>
    </source>
</evidence>
<accession>A0ABU1AWW4</accession>
<keyword evidence="4" id="KW-0408">Iron</keyword>
<dbReference type="PANTHER" id="PTHR43498">
    <property type="entry name" value="FERREDOXIN:COB-COM HETERODISULFIDE REDUCTASE SUBUNIT A"/>
    <property type="match status" value="1"/>
</dbReference>
<organism evidence="6 7">
    <name type="scientific">Thalassobacterium maritimum</name>
    <dbReference type="NCBI Taxonomy" id="3041265"/>
    <lineage>
        <taxon>Bacteria</taxon>
        <taxon>Pseudomonadati</taxon>
        <taxon>Verrucomicrobiota</taxon>
        <taxon>Opitutia</taxon>
        <taxon>Puniceicoccales</taxon>
        <taxon>Coraliomargaritaceae</taxon>
        <taxon>Thalassobacterium</taxon>
    </lineage>
</organism>
<evidence type="ECO:0000256" key="1">
    <source>
        <dbReference type="ARBA" id="ARBA00022485"/>
    </source>
</evidence>
<comment type="caution">
    <text evidence="6">The sequence shown here is derived from an EMBL/GenBank/DDBJ whole genome shotgun (WGS) entry which is preliminary data.</text>
</comment>
<reference evidence="6 7" key="1">
    <citation type="submission" date="2023-04" db="EMBL/GenBank/DDBJ databases">
        <title>A novel bacteria isolated from coastal sediment.</title>
        <authorList>
            <person name="Liu X.-J."/>
            <person name="Du Z.-J."/>
        </authorList>
    </citation>
    <scope>NUCLEOTIDE SEQUENCE [LARGE SCALE GENOMIC DNA]</scope>
    <source>
        <strain evidence="6 7">SDUM461003</strain>
    </source>
</reference>
<dbReference type="Pfam" id="PF12831">
    <property type="entry name" value="FAD_oxidored"/>
    <property type="match status" value="1"/>
</dbReference>
<name>A0ABU1AWW4_9BACT</name>
<dbReference type="SUPFAM" id="SSF51905">
    <property type="entry name" value="FAD/NAD(P)-binding domain"/>
    <property type="match status" value="1"/>
</dbReference>
<evidence type="ECO:0000256" key="3">
    <source>
        <dbReference type="ARBA" id="ARBA00023002"/>
    </source>
</evidence>
<proteinExistence type="predicted"/>
<keyword evidence="7" id="KW-1185">Reference proteome</keyword>
<dbReference type="InterPro" id="IPR036188">
    <property type="entry name" value="FAD/NAD-bd_sf"/>
</dbReference>
<evidence type="ECO:0000256" key="5">
    <source>
        <dbReference type="ARBA" id="ARBA00023014"/>
    </source>
</evidence>
<dbReference type="Proteomes" id="UP001225316">
    <property type="component" value="Unassembled WGS sequence"/>
</dbReference>
<dbReference type="EMBL" id="JARXHW010000034">
    <property type="protein sequence ID" value="MDQ8208593.1"/>
    <property type="molecule type" value="Genomic_DNA"/>
</dbReference>
<keyword evidence="5" id="KW-0411">Iron-sulfur</keyword>
<evidence type="ECO:0000313" key="6">
    <source>
        <dbReference type="EMBL" id="MDQ8208593.1"/>
    </source>
</evidence>
<dbReference type="RefSeq" id="WP_308951215.1">
    <property type="nucleotide sequence ID" value="NZ_JARXHW010000034.1"/>
</dbReference>
<keyword evidence="2" id="KW-0479">Metal-binding</keyword>
<dbReference type="Gene3D" id="3.50.50.60">
    <property type="entry name" value="FAD/NAD(P)-binding domain"/>
    <property type="match status" value="1"/>
</dbReference>
<keyword evidence="3" id="KW-0560">Oxidoreductase</keyword>
<gene>
    <name evidence="6" type="ORF">QEH52_13795</name>
</gene>
<sequence>MINSEPSSERALKKIEIEADLTIVGGGLAGTCAAITAAREGVQVVLIQDRPVLGGNASSEVRLWALGATSHQGNNNRWSREGGVIDEIAVENTWRNREGNPLLFDALLLEKVRAEANITLLLNTAMVGLDKDGPHRIKTVHAFCSQNSTLYDVSSPLFCDASGDGIVGYLAGAAYRIGAEAAGEFDEPFAPEESYGELLGHTIYFYGKDTGEPVKYIAPDFALKDIEAIPRHDQIQVNKYGCNFWWLEYGGRMDTIHETEDIKWELWKVAYGVWDYVKNSGKFPEAETQTLEWIGTIPGKRESRRFEGDYMMNQSDIVEQKRFDDAVSFGGWAIDLHPADGVYSAEAGCHQFHSKGVYQIPYRTMYSRNVENLFVTGRLISASHVAFGSTRVMMTCAHNAQAVGMASALCREQQLNPSDLVEPARMQQLQRRLRRSGQFIPHLSLPEDGEDLARSAEWSASSESELSGFAPSGASASLGCARALLLPVKAGLMPALTFQLTSQSAQTLEVQLRVASEAGNFTPDQTLETVQVAVSAGEHQATQVTFATTLANDGFVFVCLMACPDVQLALSDAYHTGVMPLVHSANKKVATSAVQTPPEGTGFHSFEFWLPERRPLGKLPALSIEPSVSAFGVEQLQSDYERPFIQSNAWVASSEDPAPYLDLKWAEAKLITKVVIYFDVDYDHAMESVQWHHPEDAMPFCVKHFRLLNAQGDVVAEQSDNHLGRVELKLDAGVKTHALRLECKETHGAPASVFSLQVF</sequence>